<dbReference type="GO" id="GO:0071203">
    <property type="term" value="C:WASH complex"/>
    <property type="evidence" value="ECO:0000318"/>
    <property type="project" value="GO_Central"/>
</dbReference>
<evidence type="ECO:0000256" key="1">
    <source>
        <dbReference type="ARBA" id="ARBA00022553"/>
    </source>
</evidence>
<dbReference type="InterPro" id="IPR029341">
    <property type="entry name" value="FAM21/CAPZIP"/>
</dbReference>
<feature type="compositionally biased region" description="Basic and acidic residues" evidence="2">
    <location>
        <begin position="221"/>
        <end position="239"/>
    </location>
</feature>
<evidence type="ECO:0000313" key="5">
    <source>
        <dbReference type="Proteomes" id="UP000002279"/>
    </source>
</evidence>
<keyword evidence="5" id="KW-1185">Reference proteome</keyword>
<dbReference type="GO" id="GO:0005769">
    <property type="term" value="C:early endosome"/>
    <property type="evidence" value="ECO:0000318"/>
    <property type="project" value="GO_Central"/>
</dbReference>
<dbReference type="InParanoid" id="F7AWU1"/>
<dbReference type="PANTHER" id="PTHR21669">
    <property type="entry name" value="CAPZ-INTERACTING PROTEIN AND RELATED PROTEINS"/>
    <property type="match status" value="1"/>
</dbReference>
<organism evidence="4 5">
    <name type="scientific">Ornithorhynchus anatinus</name>
    <name type="common">Duckbill platypus</name>
    <dbReference type="NCBI Taxonomy" id="9258"/>
    <lineage>
        <taxon>Eukaryota</taxon>
        <taxon>Metazoa</taxon>
        <taxon>Chordata</taxon>
        <taxon>Craniata</taxon>
        <taxon>Vertebrata</taxon>
        <taxon>Euteleostomi</taxon>
        <taxon>Mammalia</taxon>
        <taxon>Monotremata</taxon>
        <taxon>Ornithorhynchidae</taxon>
        <taxon>Ornithorhynchus</taxon>
    </lineage>
</organism>
<dbReference type="Bgee" id="ENSOANG00000003880">
    <property type="expression patterns" value="Expressed in heart and 6 other cell types or tissues"/>
</dbReference>
<name>F7AWU1_ORNAN</name>
<feature type="domain" description="FAM21/CAPZIP" evidence="3">
    <location>
        <begin position="44"/>
        <end position="133"/>
    </location>
</feature>
<feature type="compositionally biased region" description="Basic and acidic residues" evidence="2">
    <location>
        <begin position="252"/>
        <end position="281"/>
    </location>
</feature>
<dbReference type="GeneTree" id="ENSGT00940000153997"/>
<dbReference type="HOGENOM" id="CLU_039301_1_0_1"/>
<dbReference type="eggNOG" id="ENOG502SRPU">
    <property type="taxonomic scope" value="Eukaryota"/>
</dbReference>
<evidence type="ECO:0000259" key="3">
    <source>
        <dbReference type="Pfam" id="PF15255"/>
    </source>
</evidence>
<dbReference type="AlphaFoldDB" id="F7AWU1"/>
<feature type="compositionally biased region" description="Basic and acidic residues" evidence="2">
    <location>
        <begin position="318"/>
        <end position="333"/>
    </location>
</feature>
<dbReference type="PANTHER" id="PTHR21669:SF2">
    <property type="entry name" value="CAPZ-INTERACTING PROTEIN"/>
    <property type="match status" value="1"/>
</dbReference>
<feature type="region of interest" description="Disordered" evidence="2">
    <location>
        <begin position="66"/>
        <end position="390"/>
    </location>
</feature>
<feature type="compositionally biased region" description="Basic and acidic residues" evidence="2">
    <location>
        <begin position="372"/>
        <end position="390"/>
    </location>
</feature>
<proteinExistence type="predicted"/>
<protein>
    <recommendedName>
        <fullName evidence="3">FAM21/CAPZIP domain-containing protein</fullName>
    </recommendedName>
</protein>
<dbReference type="GO" id="GO:1905394">
    <property type="term" value="F:retromer complex binding"/>
    <property type="evidence" value="ECO:0000318"/>
    <property type="project" value="GO_Central"/>
</dbReference>
<evidence type="ECO:0000256" key="2">
    <source>
        <dbReference type="SAM" id="MobiDB-lite"/>
    </source>
</evidence>
<dbReference type="STRING" id="9258.ENSOANP00000006145"/>
<dbReference type="Proteomes" id="UP000002279">
    <property type="component" value="Unplaced"/>
</dbReference>
<reference evidence="4" key="2">
    <citation type="submission" date="2025-09" db="UniProtKB">
        <authorList>
            <consortium name="Ensembl"/>
        </authorList>
    </citation>
    <scope>IDENTIFICATION</scope>
    <source>
        <strain evidence="4">Glennie</strain>
    </source>
</reference>
<dbReference type="GO" id="GO:0051015">
    <property type="term" value="F:actin filament binding"/>
    <property type="evidence" value="ECO:0000318"/>
    <property type="project" value="GO_Central"/>
</dbReference>
<dbReference type="GO" id="GO:0036010">
    <property type="term" value="P:protein localization to endosome"/>
    <property type="evidence" value="ECO:0000318"/>
    <property type="project" value="GO_Central"/>
</dbReference>
<dbReference type="Ensembl" id="ENSOANT00000006147.3">
    <property type="protein sequence ID" value="ENSOANP00000006145.3"/>
    <property type="gene ID" value="ENSOANG00000003880.4"/>
</dbReference>
<dbReference type="OMA" id="SANACHP"/>
<evidence type="ECO:0000313" key="4">
    <source>
        <dbReference type="Ensembl" id="ENSOANP00000006145.3"/>
    </source>
</evidence>
<reference evidence="4" key="1">
    <citation type="submission" date="2025-08" db="UniProtKB">
        <authorList>
            <consortium name="Ensembl"/>
        </authorList>
    </citation>
    <scope>IDENTIFICATION</scope>
    <source>
        <strain evidence="4">Glennie</strain>
    </source>
</reference>
<accession>F7AWU1</accession>
<dbReference type="GO" id="GO:0003009">
    <property type="term" value="P:skeletal muscle contraction"/>
    <property type="evidence" value="ECO:0000318"/>
    <property type="project" value="GO_Central"/>
</dbReference>
<dbReference type="Pfam" id="PF15255">
    <property type="entry name" value="CAP-ZIP_m"/>
    <property type="match status" value="1"/>
</dbReference>
<feature type="compositionally biased region" description="Basic residues" evidence="2">
    <location>
        <begin position="113"/>
        <end position="130"/>
    </location>
</feature>
<dbReference type="GO" id="GO:0005829">
    <property type="term" value="C:cytosol"/>
    <property type="evidence" value="ECO:0007669"/>
    <property type="project" value="GOC"/>
</dbReference>
<dbReference type="GO" id="GO:0042147">
    <property type="term" value="P:retrograde transport, endosome to Golgi"/>
    <property type="evidence" value="ECO:0000318"/>
    <property type="project" value="GO_Central"/>
</dbReference>
<sequence>MGVIDPIRDLDWFQPDSLLSIGRVQCNNERWIDRLIDRLLSAPQANLAFAPTALLPGASPKSPGLKAIVSPFSSPPSTPSSPGGRSRAGEAEEVPVSFDQPPEGSHLPSYNKVRTRGSIKRRPPSRRFRKSQSDLGDLGDLGVVKPSQENGAKEESEEVSAAKDKAQGSPTPGDDGVTDGEPTGTKGSGGEPLSRRRSGRAEDREEKASAPPGPLPAGQDNKGKEEEERQPKKAQRDQAAEEGDGSRQASTLEREKPSSSRGDGEAEEARSPSGERERSPRPDGLGDEEGVPEGRPLAGEEEGKSQGNRSGAEEVDGEKEPEGEKEAEAEHGGPEGPGNQGAKPKRNAQSGPDPSDPATGSDCAEGPEEERSDPSHRSTEGDSTVKEAQM</sequence>
<dbReference type="FunCoup" id="F7AWU1">
    <property type="interactions" value="42"/>
</dbReference>
<feature type="compositionally biased region" description="Basic and acidic residues" evidence="2">
    <location>
        <begin position="199"/>
        <end position="208"/>
    </location>
</feature>
<dbReference type="GO" id="GO:1901981">
    <property type="term" value="F:phosphatidylinositol phosphate binding"/>
    <property type="evidence" value="ECO:0000318"/>
    <property type="project" value="GO_Central"/>
</dbReference>
<keyword evidence="1" id="KW-0597">Phosphoprotein</keyword>